<evidence type="ECO:0000256" key="1">
    <source>
        <dbReference type="SAM" id="SignalP"/>
    </source>
</evidence>
<dbReference type="AlphaFoldDB" id="A0A9J5YYY9"/>
<keyword evidence="1" id="KW-0732">Signal</keyword>
<evidence type="ECO:0000313" key="3">
    <source>
        <dbReference type="Proteomes" id="UP000824120"/>
    </source>
</evidence>
<feature type="signal peptide" evidence="1">
    <location>
        <begin position="1"/>
        <end position="16"/>
    </location>
</feature>
<dbReference type="Proteomes" id="UP000824120">
    <property type="component" value="Chromosome 5"/>
</dbReference>
<organism evidence="2 3">
    <name type="scientific">Solanum commersonii</name>
    <name type="common">Commerson's wild potato</name>
    <name type="synonym">Commerson's nightshade</name>
    <dbReference type="NCBI Taxonomy" id="4109"/>
    <lineage>
        <taxon>Eukaryota</taxon>
        <taxon>Viridiplantae</taxon>
        <taxon>Streptophyta</taxon>
        <taxon>Embryophyta</taxon>
        <taxon>Tracheophyta</taxon>
        <taxon>Spermatophyta</taxon>
        <taxon>Magnoliopsida</taxon>
        <taxon>eudicotyledons</taxon>
        <taxon>Gunneridae</taxon>
        <taxon>Pentapetalae</taxon>
        <taxon>asterids</taxon>
        <taxon>lamiids</taxon>
        <taxon>Solanales</taxon>
        <taxon>Solanaceae</taxon>
        <taxon>Solanoideae</taxon>
        <taxon>Solaneae</taxon>
        <taxon>Solanum</taxon>
    </lineage>
</organism>
<feature type="chain" id="PRO_5039888084" evidence="1">
    <location>
        <begin position="17"/>
        <end position="93"/>
    </location>
</feature>
<dbReference type="EMBL" id="JACXVP010000005">
    <property type="protein sequence ID" value="KAG5605085.1"/>
    <property type="molecule type" value="Genomic_DNA"/>
</dbReference>
<name>A0A9J5YYY9_SOLCO</name>
<keyword evidence="3" id="KW-1185">Reference proteome</keyword>
<sequence length="93" mass="10874">MFVCILGVSWVMPKSAMDLLYCWKGIGSRGTSEDRWRSIPACVWWTLWKERNSRCFEGKGINSQKIRIQCFSLLYFWCKQDMVGDTADIIDLP</sequence>
<accession>A0A9J5YYY9</accession>
<proteinExistence type="predicted"/>
<dbReference type="OrthoDB" id="696485at2759"/>
<reference evidence="2 3" key="1">
    <citation type="submission" date="2020-09" db="EMBL/GenBank/DDBJ databases">
        <title>De no assembly of potato wild relative species, Solanum commersonii.</title>
        <authorList>
            <person name="Cho K."/>
        </authorList>
    </citation>
    <scope>NUCLEOTIDE SEQUENCE [LARGE SCALE GENOMIC DNA]</scope>
    <source>
        <strain evidence="2">LZ3.2</strain>
        <tissue evidence="2">Leaf</tissue>
    </source>
</reference>
<evidence type="ECO:0000313" key="2">
    <source>
        <dbReference type="EMBL" id="KAG5605085.1"/>
    </source>
</evidence>
<protein>
    <submittedName>
        <fullName evidence="2">Uncharacterized protein</fullName>
    </submittedName>
</protein>
<comment type="caution">
    <text evidence="2">The sequence shown here is derived from an EMBL/GenBank/DDBJ whole genome shotgun (WGS) entry which is preliminary data.</text>
</comment>
<gene>
    <name evidence="2" type="ORF">H5410_026577</name>
</gene>